<accession>A0A0A8XSI0</accession>
<dbReference type="AlphaFoldDB" id="A0A0A8XSI0"/>
<evidence type="ECO:0000313" key="1">
    <source>
        <dbReference type="EMBL" id="JAD16831.1"/>
    </source>
</evidence>
<dbReference type="EMBL" id="GBRH01281064">
    <property type="protein sequence ID" value="JAD16831.1"/>
    <property type="molecule type" value="Transcribed_RNA"/>
</dbReference>
<name>A0A0A8XSI0_ARUDO</name>
<proteinExistence type="predicted"/>
<reference evidence="1" key="1">
    <citation type="submission" date="2014-09" db="EMBL/GenBank/DDBJ databases">
        <authorList>
            <person name="Magalhaes I.L.F."/>
            <person name="Oliveira U."/>
            <person name="Santos F.R."/>
            <person name="Vidigal T.H.D.A."/>
            <person name="Brescovit A.D."/>
            <person name="Santos A.J."/>
        </authorList>
    </citation>
    <scope>NUCLEOTIDE SEQUENCE</scope>
    <source>
        <tissue evidence="1">Shoot tissue taken approximately 20 cm above the soil surface</tissue>
    </source>
</reference>
<protein>
    <submittedName>
        <fullName evidence="1">Uncharacterized protein</fullName>
    </submittedName>
</protein>
<organism evidence="1">
    <name type="scientific">Arundo donax</name>
    <name type="common">Giant reed</name>
    <name type="synonym">Donax arundinaceus</name>
    <dbReference type="NCBI Taxonomy" id="35708"/>
    <lineage>
        <taxon>Eukaryota</taxon>
        <taxon>Viridiplantae</taxon>
        <taxon>Streptophyta</taxon>
        <taxon>Embryophyta</taxon>
        <taxon>Tracheophyta</taxon>
        <taxon>Spermatophyta</taxon>
        <taxon>Magnoliopsida</taxon>
        <taxon>Liliopsida</taxon>
        <taxon>Poales</taxon>
        <taxon>Poaceae</taxon>
        <taxon>PACMAD clade</taxon>
        <taxon>Arundinoideae</taxon>
        <taxon>Arundineae</taxon>
        <taxon>Arundo</taxon>
    </lineage>
</organism>
<sequence length="38" mass="4463">MAHSSWEGCVILAIRVCLFYFNISNGVHCLERDRLMDY</sequence>
<reference evidence="1" key="2">
    <citation type="journal article" date="2015" name="Data Brief">
        <title>Shoot transcriptome of the giant reed, Arundo donax.</title>
        <authorList>
            <person name="Barrero R.A."/>
            <person name="Guerrero F.D."/>
            <person name="Moolhuijzen P."/>
            <person name="Goolsby J.A."/>
            <person name="Tidwell J."/>
            <person name="Bellgard S.E."/>
            <person name="Bellgard M.I."/>
        </authorList>
    </citation>
    <scope>NUCLEOTIDE SEQUENCE</scope>
    <source>
        <tissue evidence="1">Shoot tissue taken approximately 20 cm above the soil surface</tissue>
    </source>
</reference>